<dbReference type="PRINTS" id="PR00081">
    <property type="entry name" value="GDHRDH"/>
</dbReference>
<dbReference type="RefSeq" id="WP_205723782.1">
    <property type="nucleotide sequence ID" value="NZ_CP070608.1"/>
</dbReference>
<dbReference type="InterPro" id="IPR036291">
    <property type="entry name" value="NAD(P)-bd_dom_sf"/>
</dbReference>
<dbReference type="AlphaFoldDB" id="A0A974WIW5"/>
<evidence type="ECO:0000256" key="2">
    <source>
        <dbReference type="ARBA" id="ARBA00023002"/>
    </source>
</evidence>
<protein>
    <submittedName>
        <fullName evidence="4">SDR family oxidoreductase</fullName>
    </submittedName>
</protein>
<dbReference type="GO" id="GO:0016491">
    <property type="term" value="F:oxidoreductase activity"/>
    <property type="evidence" value="ECO:0007669"/>
    <property type="project" value="UniProtKB-KW"/>
</dbReference>
<dbReference type="KEGG" id="fuv:JR347_09340"/>
<evidence type="ECO:0000256" key="3">
    <source>
        <dbReference type="RuleBase" id="RU000363"/>
    </source>
</evidence>
<dbReference type="PRINTS" id="PR00080">
    <property type="entry name" value="SDRFAMILY"/>
</dbReference>
<evidence type="ECO:0000313" key="5">
    <source>
        <dbReference type="Proteomes" id="UP000662783"/>
    </source>
</evidence>
<comment type="similarity">
    <text evidence="1 3">Belongs to the short-chain dehydrogenases/reductases (SDR) family.</text>
</comment>
<gene>
    <name evidence="4" type="ORF">JR347_09340</name>
</gene>
<dbReference type="NCBIfam" id="NF004825">
    <property type="entry name" value="PRK06181.1"/>
    <property type="match status" value="1"/>
</dbReference>
<accession>A0A974WIW5</accession>
<evidence type="ECO:0000313" key="4">
    <source>
        <dbReference type="EMBL" id="QSE99271.1"/>
    </source>
</evidence>
<proteinExistence type="inferred from homology"/>
<dbReference type="PANTHER" id="PTHR44196">
    <property type="entry name" value="DEHYDROGENASE/REDUCTASE SDR FAMILY MEMBER 7B"/>
    <property type="match status" value="1"/>
</dbReference>
<dbReference type="CDD" id="cd05332">
    <property type="entry name" value="11beta-HSD1_like_SDR_c"/>
    <property type="match status" value="1"/>
</dbReference>
<dbReference type="Gene3D" id="3.40.50.720">
    <property type="entry name" value="NAD(P)-binding Rossmann-like Domain"/>
    <property type="match status" value="1"/>
</dbReference>
<keyword evidence="5" id="KW-1185">Reference proteome</keyword>
<dbReference type="SUPFAM" id="SSF51735">
    <property type="entry name" value="NAD(P)-binding Rossmann-fold domains"/>
    <property type="match status" value="1"/>
</dbReference>
<evidence type="ECO:0000256" key="1">
    <source>
        <dbReference type="ARBA" id="ARBA00006484"/>
    </source>
</evidence>
<dbReference type="GO" id="GO:0016020">
    <property type="term" value="C:membrane"/>
    <property type="evidence" value="ECO:0007669"/>
    <property type="project" value="TreeGrafter"/>
</dbReference>
<dbReference type="Pfam" id="PF00106">
    <property type="entry name" value="adh_short"/>
    <property type="match status" value="1"/>
</dbReference>
<dbReference type="InterPro" id="IPR020904">
    <property type="entry name" value="Sc_DH/Rdtase_CS"/>
</dbReference>
<keyword evidence="2" id="KW-0560">Oxidoreductase</keyword>
<dbReference type="EMBL" id="CP070608">
    <property type="protein sequence ID" value="QSE99271.1"/>
    <property type="molecule type" value="Genomic_DNA"/>
</dbReference>
<organism evidence="4 5">
    <name type="scientific">Fulvivirga lutea</name>
    <dbReference type="NCBI Taxonomy" id="2810512"/>
    <lineage>
        <taxon>Bacteria</taxon>
        <taxon>Pseudomonadati</taxon>
        <taxon>Bacteroidota</taxon>
        <taxon>Cytophagia</taxon>
        <taxon>Cytophagales</taxon>
        <taxon>Fulvivirgaceae</taxon>
        <taxon>Fulvivirga</taxon>
    </lineage>
</organism>
<reference evidence="4" key="1">
    <citation type="submission" date="2021-02" db="EMBL/GenBank/DDBJ databases">
        <title>Fulvivirga sp. S481 isolated from sea water.</title>
        <authorList>
            <person name="Bae S.S."/>
            <person name="Baek K."/>
        </authorList>
    </citation>
    <scope>NUCLEOTIDE SEQUENCE</scope>
    <source>
        <strain evidence="4">S481</strain>
    </source>
</reference>
<dbReference type="PANTHER" id="PTHR44196:SF1">
    <property type="entry name" value="DEHYDROGENASE_REDUCTASE SDR FAMILY MEMBER 7B"/>
    <property type="match status" value="1"/>
</dbReference>
<dbReference type="InterPro" id="IPR002347">
    <property type="entry name" value="SDR_fam"/>
</dbReference>
<sequence length="260" mass="28422">MKLENKVIWITGASSGIGEALVHALAENNQLIISARRESVLQQIQAKYPENIKVLPLDLGDLDSLKSKADSAIKLFGKVDLLINNGGISQRSLAAKTDLSVDKKLMDVNYLGTIALTKALLPHFQEKKAGRIAVVTSLVGKFGTPYRSGYAASKHALHGFFDALRAEVYQDNIKITMVCPGFVKTNVSVNALTEDGSTLNEMDSAQANGMPADIFAKKMIRAIEKNKAEVNIGGKEVYGVYLKRFFPALFNKVVRRAKVR</sequence>
<dbReference type="Proteomes" id="UP000662783">
    <property type="component" value="Chromosome"/>
</dbReference>
<dbReference type="PROSITE" id="PS00061">
    <property type="entry name" value="ADH_SHORT"/>
    <property type="match status" value="1"/>
</dbReference>
<name>A0A974WIW5_9BACT</name>